<evidence type="ECO:0000313" key="1">
    <source>
        <dbReference type="EMBL" id="GAG54872.1"/>
    </source>
</evidence>
<gene>
    <name evidence="1" type="ORF">S01H4_19171</name>
</gene>
<dbReference type="AlphaFoldDB" id="X0Z943"/>
<accession>X0Z943</accession>
<name>X0Z943_9ZZZZ</name>
<proteinExistence type="predicted"/>
<organism evidence="1">
    <name type="scientific">marine sediment metagenome</name>
    <dbReference type="NCBI Taxonomy" id="412755"/>
    <lineage>
        <taxon>unclassified sequences</taxon>
        <taxon>metagenomes</taxon>
        <taxon>ecological metagenomes</taxon>
    </lineage>
</organism>
<reference evidence="1" key="1">
    <citation type="journal article" date="2014" name="Front. Microbiol.">
        <title>High frequency of phylogenetically diverse reductive dehalogenase-homologous genes in deep subseafloor sedimentary metagenomes.</title>
        <authorList>
            <person name="Kawai M."/>
            <person name="Futagami T."/>
            <person name="Toyoda A."/>
            <person name="Takaki Y."/>
            <person name="Nishi S."/>
            <person name="Hori S."/>
            <person name="Arai W."/>
            <person name="Tsubouchi T."/>
            <person name="Morono Y."/>
            <person name="Uchiyama I."/>
            <person name="Ito T."/>
            <person name="Fujiyama A."/>
            <person name="Inagaki F."/>
            <person name="Takami H."/>
        </authorList>
    </citation>
    <scope>NUCLEOTIDE SEQUENCE</scope>
    <source>
        <strain evidence="1">Expedition CK06-06</strain>
    </source>
</reference>
<sequence>LVNVTIFNNYKNFIKEIVLREAYILFIPNNLKEDETIHIFIAAKFPSFTLSLLE</sequence>
<dbReference type="EMBL" id="BART01008530">
    <property type="protein sequence ID" value="GAG54872.1"/>
    <property type="molecule type" value="Genomic_DNA"/>
</dbReference>
<protein>
    <submittedName>
        <fullName evidence="1">Uncharacterized protein</fullName>
    </submittedName>
</protein>
<feature type="non-terminal residue" evidence="1">
    <location>
        <position position="1"/>
    </location>
</feature>
<comment type="caution">
    <text evidence="1">The sequence shown here is derived from an EMBL/GenBank/DDBJ whole genome shotgun (WGS) entry which is preliminary data.</text>
</comment>